<organism evidence="2 3">
    <name type="scientific">Caerostris extrusa</name>
    <name type="common">Bark spider</name>
    <name type="synonym">Caerostris bankana</name>
    <dbReference type="NCBI Taxonomy" id="172846"/>
    <lineage>
        <taxon>Eukaryota</taxon>
        <taxon>Metazoa</taxon>
        <taxon>Ecdysozoa</taxon>
        <taxon>Arthropoda</taxon>
        <taxon>Chelicerata</taxon>
        <taxon>Arachnida</taxon>
        <taxon>Araneae</taxon>
        <taxon>Araneomorphae</taxon>
        <taxon>Entelegynae</taxon>
        <taxon>Araneoidea</taxon>
        <taxon>Araneidae</taxon>
        <taxon>Caerostris</taxon>
    </lineage>
</organism>
<accession>A0AAV4QPH3</accession>
<sequence length="81" mass="9427">MQSFLHHSREQIQSDSEVKKEIQTVLSRSLSLPHHQLSVFWQVLSSADSRAIGTEKQLERVPLQREPREKKIKHLQGSLQD</sequence>
<feature type="compositionally biased region" description="Basic and acidic residues" evidence="1">
    <location>
        <begin position="56"/>
        <end position="69"/>
    </location>
</feature>
<evidence type="ECO:0000256" key="1">
    <source>
        <dbReference type="SAM" id="MobiDB-lite"/>
    </source>
</evidence>
<gene>
    <name evidence="2" type="ORF">CEXT_178401</name>
</gene>
<protein>
    <submittedName>
        <fullName evidence="2">Uncharacterized protein</fullName>
    </submittedName>
</protein>
<evidence type="ECO:0000313" key="3">
    <source>
        <dbReference type="Proteomes" id="UP001054945"/>
    </source>
</evidence>
<proteinExistence type="predicted"/>
<keyword evidence="3" id="KW-1185">Reference proteome</keyword>
<evidence type="ECO:0000313" key="2">
    <source>
        <dbReference type="EMBL" id="GIY09971.1"/>
    </source>
</evidence>
<reference evidence="2 3" key="1">
    <citation type="submission" date="2021-06" db="EMBL/GenBank/DDBJ databases">
        <title>Caerostris extrusa draft genome.</title>
        <authorList>
            <person name="Kono N."/>
            <person name="Arakawa K."/>
        </authorList>
    </citation>
    <scope>NUCLEOTIDE SEQUENCE [LARGE SCALE GENOMIC DNA]</scope>
</reference>
<feature type="region of interest" description="Disordered" evidence="1">
    <location>
        <begin position="55"/>
        <end position="81"/>
    </location>
</feature>
<dbReference type="EMBL" id="BPLR01006449">
    <property type="protein sequence ID" value="GIY09971.1"/>
    <property type="molecule type" value="Genomic_DNA"/>
</dbReference>
<comment type="caution">
    <text evidence="2">The sequence shown here is derived from an EMBL/GenBank/DDBJ whole genome shotgun (WGS) entry which is preliminary data.</text>
</comment>
<dbReference type="Proteomes" id="UP001054945">
    <property type="component" value="Unassembled WGS sequence"/>
</dbReference>
<dbReference type="AlphaFoldDB" id="A0AAV4QPH3"/>
<name>A0AAV4QPH3_CAEEX</name>